<dbReference type="PROSITE" id="PS51257">
    <property type="entry name" value="PROKAR_LIPOPROTEIN"/>
    <property type="match status" value="1"/>
</dbReference>
<evidence type="ECO:0000256" key="7">
    <source>
        <dbReference type="ARBA" id="ARBA00023163"/>
    </source>
</evidence>
<evidence type="ECO:0000256" key="3">
    <source>
        <dbReference type="ARBA" id="ARBA00022737"/>
    </source>
</evidence>
<dbReference type="GO" id="GO:0005634">
    <property type="term" value="C:nucleus"/>
    <property type="evidence" value="ECO:0007669"/>
    <property type="project" value="UniProtKB-SubCell"/>
</dbReference>
<keyword evidence="3" id="KW-0677">Repeat</keyword>
<feature type="domain" description="C2H2-type" evidence="11">
    <location>
        <begin position="178"/>
        <end position="205"/>
    </location>
</feature>
<accession>A0AAD2A5P2</accession>
<proteinExistence type="predicted"/>
<organism evidence="12 13">
    <name type="scientific">Fraxinus pennsylvanica</name>
    <dbReference type="NCBI Taxonomy" id="56036"/>
    <lineage>
        <taxon>Eukaryota</taxon>
        <taxon>Viridiplantae</taxon>
        <taxon>Streptophyta</taxon>
        <taxon>Embryophyta</taxon>
        <taxon>Tracheophyta</taxon>
        <taxon>Spermatophyta</taxon>
        <taxon>Magnoliopsida</taxon>
        <taxon>eudicotyledons</taxon>
        <taxon>Gunneridae</taxon>
        <taxon>Pentapetalae</taxon>
        <taxon>asterids</taxon>
        <taxon>lamiids</taxon>
        <taxon>Lamiales</taxon>
        <taxon>Oleaceae</taxon>
        <taxon>Oleeae</taxon>
        <taxon>Fraxinus</taxon>
    </lineage>
</organism>
<evidence type="ECO:0000256" key="4">
    <source>
        <dbReference type="ARBA" id="ARBA00022771"/>
    </source>
</evidence>
<evidence type="ECO:0000313" key="13">
    <source>
        <dbReference type="Proteomes" id="UP000834106"/>
    </source>
</evidence>
<evidence type="ECO:0000259" key="11">
    <source>
        <dbReference type="PROSITE" id="PS50157"/>
    </source>
</evidence>
<dbReference type="PANTHER" id="PTHR26374:SF456">
    <property type="entry name" value="ZINC FINGER PROTEIN ZAT5-LIKE"/>
    <property type="match status" value="1"/>
</dbReference>
<evidence type="ECO:0000256" key="10">
    <source>
        <dbReference type="SAM" id="MobiDB-lite"/>
    </source>
</evidence>
<evidence type="ECO:0000256" key="6">
    <source>
        <dbReference type="ARBA" id="ARBA00023015"/>
    </source>
</evidence>
<dbReference type="Proteomes" id="UP000834106">
    <property type="component" value="Chromosome 17"/>
</dbReference>
<keyword evidence="5" id="KW-0862">Zinc</keyword>
<keyword evidence="13" id="KW-1185">Reference proteome</keyword>
<keyword evidence="4 9" id="KW-0863">Zinc-finger</keyword>
<sequence>MAKDHHNIIKGKCTKRPRPSSPLALTMAITSSCNTAASDGGFGGASNISGTFDPFTSLPPNADEHSDEEEEDMTNCLIPLAKSQTTKSLEPAAVEASATNKTAAAVAAVVYRCKTCNRCFPSFQALGGHRASHKKPKPTTLEVNQPNVQINYDHRTILSLQISSRNPGYNPQNKSRVHECSICGAEFSSGQALGGHMRRHRRMQLSAVAPDSQHEESKEAMKLRNLLSLDLNLPAPEPEDDDLQESKFSFASEEIIVFSASPLFDCHY</sequence>
<reference evidence="12" key="1">
    <citation type="submission" date="2023-05" db="EMBL/GenBank/DDBJ databases">
        <authorList>
            <person name="Huff M."/>
        </authorList>
    </citation>
    <scope>NUCLEOTIDE SEQUENCE</scope>
</reference>
<name>A0AAD2A5P2_9LAMI</name>
<protein>
    <recommendedName>
        <fullName evidence="11">C2H2-type domain-containing protein</fullName>
    </recommendedName>
</protein>
<feature type="domain" description="C2H2-type" evidence="11">
    <location>
        <begin position="111"/>
        <end position="138"/>
    </location>
</feature>
<evidence type="ECO:0000256" key="8">
    <source>
        <dbReference type="ARBA" id="ARBA00023242"/>
    </source>
</evidence>
<dbReference type="GO" id="GO:0008270">
    <property type="term" value="F:zinc ion binding"/>
    <property type="evidence" value="ECO:0007669"/>
    <property type="project" value="UniProtKB-KW"/>
</dbReference>
<evidence type="ECO:0000256" key="5">
    <source>
        <dbReference type="ARBA" id="ARBA00022833"/>
    </source>
</evidence>
<feature type="region of interest" description="Disordered" evidence="10">
    <location>
        <begin position="1"/>
        <end position="21"/>
    </location>
</feature>
<dbReference type="SMART" id="SM00355">
    <property type="entry name" value="ZnF_C2H2"/>
    <property type="match status" value="2"/>
</dbReference>
<dbReference type="PROSITE" id="PS50157">
    <property type="entry name" value="ZINC_FINGER_C2H2_2"/>
    <property type="match status" value="2"/>
</dbReference>
<dbReference type="EMBL" id="OU503052">
    <property type="protein sequence ID" value="CAI9780186.1"/>
    <property type="molecule type" value="Genomic_DNA"/>
</dbReference>
<keyword evidence="8" id="KW-0539">Nucleus</keyword>
<dbReference type="InterPro" id="IPR036236">
    <property type="entry name" value="Znf_C2H2_sf"/>
</dbReference>
<evidence type="ECO:0000256" key="2">
    <source>
        <dbReference type="ARBA" id="ARBA00022723"/>
    </source>
</evidence>
<comment type="subcellular location">
    <subcellularLocation>
        <location evidence="1">Nucleus</location>
    </subcellularLocation>
</comment>
<dbReference type="Pfam" id="PF13912">
    <property type="entry name" value="zf-C2H2_6"/>
    <property type="match status" value="2"/>
</dbReference>
<evidence type="ECO:0000256" key="1">
    <source>
        <dbReference type="ARBA" id="ARBA00004123"/>
    </source>
</evidence>
<evidence type="ECO:0000256" key="9">
    <source>
        <dbReference type="PROSITE-ProRule" id="PRU00042"/>
    </source>
</evidence>
<dbReference type="AlphaFoldDB" id="A0AAD2A5P2"/>
<feature type="compositionally biased region" description="Basic residues" evidence="10">
    <location>
        <begin position="8"/>
        <end position="18"/>
    </location>
</feature>
<dbReference type="SUPFAM" id="SSF57667">
    <property type="entry name" value="beta-beta-alpha zinc fingers"/>
    <property type="match status" value="1"/>
</dbReference>
<dbReference type="PROSITE" id="PS00028">
    <property type="entry name" value="ZINC_FINGER_C2H2_1"/>
    <property type="match status" value="2"/>
</dbReference>
<dbReference type="PANTHER" id="PTHR26374">
    <property type="entry name" value="ZINC FINGER PROTEIN ZAT5"/>
    <property type="match status" value="1"/>
</dbReference>
<keyword evidence="6" id="KW-0805">Transcription regulation</keyword>
<dbReference type="InterPro" id="IPR013087">
    <property type="entry name" value="Znf_C2H2_type"/>
</dbReference>
<keyword evidence="2" id="KW-0479">Metal-binding</keyword>
<keyword evidence="7" id="KW-0804">Transcription</keyword>
<evidence type="ECO:0000313" key="12">
    <source>
        <dbReference type="EMBL" id="CAI9780186.1"/>
    </source>
</evidence>
<gene>
    <name evidence="12" type="ORF">FPE_LOCUS27616</name>
</gene>
<dbReference type="Gene3D" id="3.30.160.60">
    <property type="entry name" value="Classic Zinc Finger"/>
    <property type="match status" value="1"/>
</dbReference>